<comment type="similarity">
    <text evidence="3 7">Belongs to the flagella basal body rod proteins family.</text>
</comment>
<dbReference type="Pfam" id="PF06429">
    <property type="entry name" value="Flg_bbr_C"/>
    <property type="match status" value="1"/>
</dbReference>
<dbReference type="GO" id="GO:0044780">
    <property type="term" value="P:bacterial-type flagellum assembly"/>
    <property type="evidence" value="ECO:0007669"/>
    <property type="project" value="InterPro"/>
</dbReference>
<feature type="domain" description="Flagellar hook-associated protein FlgK helical" evidence="10">
    <location>
        <begin position="102"/>
        <end position="273"/>
    </location>
</feature>
<dbReference type="InterPro" id="IPR053927">
    <property type="entry name" value="FlgK_helical"/>
</dbReference>
<keyword evidence="11" id="KW-0969">Cilium</keyword>
<keyword evidence="12" id="KW-1185">Reference proteome</keyword>
<dbReference type="Pfam" id="PF22638">
    <property type="entry name" value="FlgK_D1"/>
    <property type="match status" value="1"/>
</dbReference>
<evidence type="ECO:0000256" key="1">
    <source>
        <dbReference type="ARBA" id="ARBA00004365"/>
    </source>
</evidence>
<dbReference type="NCBIfam" id="TIGR02492">
    <property type="entry name" value="flgK_ends"/>
    <property type="match status" value="1"/>
</dbReference>
<feature type="domain" description="Flagellar basal-body/hook protein C-terminal" evidence="9">
    <location>
        <begin position="378"/>
        <end position="415"/>
    </location>
</feature>
<comment type="caution">
    <text evidence="11">The sequence shown here is derived from an EMBL/GenBank/DDBJ whole genome shotgun (WGS) entry which is preliminary data.</text>
</comment>
<evidence type="ECO:0000256" key="4">
    <source>
        <dbReference type="ARBA" id="ARBA00016244"/>
    </source>
</evidence>
<protein>
    <recommendedName>
        <fullName evidence="4 7">Flagellar hook-associated protein 1</fullName>
        <shortName evidence="7">HAP1</shortName>
    </recommendedName>
</protein>
<dbReference type="InterPro" id="IPR002371">
    <property type="entry name" value="FlgK"/>
</dbReference>
<dbReference type="GO" id="GO:0009424">
    <property type="term" value="C:bacterial-type flagellum hook"/>
    <property type="evidence" value="ECO:0007669"/>
    <property type="project" value="UniProtKB-UniRule"/>
</dbReference>
<keyword evidence="5 7" id="KW-0964">Secreted</keyword>
<evidence type="ECO:0000313" key="12">
    <source>
        <dbReference type="Proteomes" id="UP000275473"/>
    </source>
</evidence>
<keyword evidence="11" id="KW-0282">Flagellum</keyword>
<organism evidence="11 12">
    <name type="scientific">Planococcus salinus</name>
    <dbReference type="NCBI Taxonomy" id="1848460"/>
    <lineage>
        <taxon>Bacteria</taxon>
        <taxon>Bacillati</taxon>
        <taxon>Bacillota</taxon>
        <taxon>Bacilli</taxon>
        <taxon>Bacillales</taxon>
        <taxon>Caryophanaceae</taxon>
        <taxon>Planococcus</taxon>
    </lineage>
</organism>
<comment type="subcellular location">
    <subcellularLocation>
        <location evidence="1 7">Bacterial flagellum</location>
    </subcellularLocation>
    <subcellularLocation>
        <location evidence="2 7">Secreted</location>
    </subcellularLocation>
</comment>
<gene>
    <name evidence="7 11" type="primary">flgK</name>
    <name evidence="11" type="ORF">EEX84_13100</name>
</gene>
<evidence type="ECO:0000256" key="7">
    <source>
        <dbReference type="RuleBase" id="RU362065"/>
    </source>
</evidence>
<evidence type="ECO:0000256" key="6">
    <source>
        <dbReference type="ARBA" id="ARBA00023143"/>
    </source>
</evidence>
<dbReference type="Pfam" id="PF00460">
    <property type="entry name" value="Flg_bb_rod"/>
    <property type="match status" value="1"/>
</dbReference>
<dbReference type="GO" id="GO:0005576">
    <property type="term" value="C:extracellular region"/>
    <property type="evidence" value="ECO:0007669"/>
    <property type="project" value="UniProtKB-SubCell"/>
</dbReference>
<evidence type="ECO:0000256" key="5">
    <source>
        <dbReference type="ARBA" id="ARBA00022525"/>
    </source>
</evidence>
<sequence>MVSTFHGLELGRRGLTAGQASIATTGHNIANANTKGYSRQQVNNVTAQPLDTWTTGNVNPGQLGSGVSVESITRVRDHFLDRQYRDQSGTLGQWQAKQATFDQLETVINEPSDTGLNAAMDRLQGAWQDLANDPASPSAQAVVKERGQAFLEVAESMDVSMGAVLSDIERQTNAAVSDATEYLKQIDALNQSIKRTGTQANDLLDQRDAAVEQLSKLATISVIEDKGMYTISLNGTAVVKGTAGEETATTAEPDVAALLRSSTGGKLKGLADSKILAENQRTAVANIVSDFASANGIKEEDGSKGNLFIQNEDGSLEVNRSGDRLTVPENLETDLEPIKKSYQALVSELGAKSQSATSSIANYEATLQATDNRRQSVTGVSLDEEMANLIKFQHAYSAAARLVSTTDQMLDTIINRMAAR</sequence>
<evidence type="ECO:0000259" key="10">
    <source>
        <dbReference type="Pfam" id="PF22638"/>
    </source>
</evidence>
<keyword evidence="11" id="KW-0966">Cell projection</keyword>
<dbReference type="RefSeq" id="WP_123166103.1">
    <property type="nucleotide sequence ID" value="NZ_RIAX01000010.1"/>
</dbReference>
<evidence type="ECO:0000313" key="11">
    <source>
        <dbReference type="EMBL" id="RNF38764.1"/>
    </source>
</evidence>
<dbReference type="PANTHER" id="PTHR30033">
    <property type="entry name" value="FLAGELLAR HOOK-ASSOCIATED PROTEIN 1"/>
    <property type="match status" value="1"/>
</dbReference>
<name>A0A3M8P6D0_9BACL</name>
<dbReference type="PRINTS" id="PR01005">
    <property type="entry name" value="FLGHOOKAP1"/>
</dbReference>
<dbReference type="InterPro" id="IPR010930">
    <property type="entry name" value="Flg_bb/hook_C_dom"/>
</dbReference>
<evidence type="ECO:0000256" key="2">
    <source>
        <dbReference type="ARBA" id="ARBA00004613"/>
    </source>
</evidence>
<dbReference type="EMBL" id="RIAX01000010">
    <property type="protein sequence ID" value="RNF38764.1"/>
    <property type="molecule type" value="Genomic_DNA"/>
</dbReference>
<dbReference type="OrthoDB" id="9802553at2"/>
<dbReference type="AlphaFoldDB" id="A0A3M8P6D0"/>
<dbReference type="PANTHER" id="PTHR30033:SF1">
    <property type="entry name" value="FLAGELLAR HOOK-ASSOCIATED PROTEIN 1"/>
    <property type="match status" value="1"/>
</dbReference>
<proteinExistence type="inferred from homology"/>
<accession>A0A3M8P6D0</accession>
<reference evidence="11 12" key="1">
    <citation type="journal article" date="2018" name="Int. J. Syst. Evol. Microbiol.">
        <title>Planococcus salinus sp. nov., a moderately halophilic bacterium isolated from a saline-alkali soil.</title>
        <authorList>
            <person name="Gan L."/>
        </authorList>
    </citation>
    <scope>NUCLEOTIDE SEQUENCE [LARGE SCALE GENOMIC DNA]</scope>
    <source>
        <strain evidence="11 12">LCB217</strain>
    </source>
</reference>
<keyword evidence="6 7" id="KW-0975">Bacterial flagellum</keyword>
<feature type="domain" description="Flagellar basal body rod protein N-terminal" evidence="8">
    <location>
        <begin position="9"/>
        <end position="37"/>
    </location>
</feature>
<dbReference type="GO" id="GO:0005198">
    <property type="term" value="F:structural molecule activity"/>
    <property type="evidence" value="ECO:0007669"/>
    <property type="project" value="UniProtKB-UniRule"/>
</dbReference>
<evidence type="ECO:0000256" key="3">
    <source>
        <dbReference type="ARBA" id="ARBA00009677"/>
    </source>
</evidence>
<evidence type="ECO:0000259" key="9">
    <source>
        <dbReference type="Pfam" id="PF06429"/>
    </source>
</evidence>
<evidence type="ECO:0000259" key="8">
    <source>
        <dbReference type="Pfam" id="PF00460"/>
    </source>
</evidence>
<dbReference type="SUPFAM" id="SSF64518">
    <property type="entry name" value="Phase 1 flagellin"/>
    <property type="match status" value="1"/>
</dbReference>
<dbReference type="InterPro" id="IPR001444">
    <property type="entry name" value="Flag_bb_rod_N"/>
</dbReference>
<dbReference type="Proteomes" id="UP000275473">
    <property type="component" value="Unassembled WGS sequence"/>
</dbReference>